<dbReference type="Pfam" id="PF00472">
    <property type="entry name" value="RF-1"/>
    <property type="match status" value="1"/>
</dbReference>
<comment type="caution">
    <text evidence="3">The sequence shown here is derived from an EMBL/GenBank/DDBJ whole genome shotgun (WGS) entry which is preliminary data.</text>
</comment>
<evidence type="ECO:0000256" key="1">
    <source>
        <dbReference type="SAM" id="MobiDB-lite"/>
    </source>
</evidence>
<reference evidence="3 4" key="1">
    <citation type="submission" date="2018-11" db="EMBL/GenBank/DDBJ databases">
        <title>Saccharopolyspora rhizosphaerae sp. nov., an actinomycete isolated from rhizosphere soil in Thailand.</title>
        <authorList>
            <person name="Intra B."/>
            <person name="Euanorasetr J."/>
            <person name="Take A."/>
            <person name="Inahashi Y."/>
            <person name="Mori M."/>
            <person name="Panbangred W."/>
            <person name="Matsumoto A."/>
        </authorList>
    </citation>
    <scope>NUCLEOTIDE SEQUENCE [LARGE SCALE GENOMIC DNA]</scope>
    <source>
        <strain evidence="3 4">H219</strain>
    </source>
</reference>
<proteinExistence type="predicted"/>
<sequence>MAEDLRITNAWIIPAAELSERFSRSSGPGGQGVNTTDSRVELSFDLARAASVPEKLRARAVDRLAHRLADGVLTVTASEHRAQLANRQAARERMADVLAAAVAPPPAMRRPTKPTKGSQRRRLAGKKRRSEIKRQRRRGDPGEA</sequence>
<dbReference type="GO" id="GO:0043022">
    <property type="term" value="F:ribosome binding"/>
    <property type="evidence" value="ECO:0007669"/>
    <property type="project" value="TreeGrafter"/>
</dbReference>
<evidence type="ECO:0000313" key="3">
    <source>
        <dbReference type="EMBL" id="RRO12669.1"/>
    </source>
</evidence>
<evidence type="ECO:0000259" key="2">
    <source>
        <dbReference type="Pfam" id="PF00472"/>
    </source>
</evidence>
<dbReference type="AlphaFoldDB" id="A0A426JHN6"/>
<feature type="domain" description="Prokaryotic-type class I peptide chain release factors" evidence="2">
    <location>
        <begin position="12"/>
        <end position="136"/>
    </location>
</feature>
<dbReference type="PANTHER" id="PTHR47814">
    <property type="entry name" value="PEPTIDYL-TRNA HYDROLASE ARFB"/>
    <property type="match status" value="1"/>
</dbReference>
<dbReference type="GO" id="GO:0003747">
    <property type="term" value="F:translation release factor activity"/>
    <property type="evidence" value="ECO:0007669"/>
    <property type="project" value="InterPro"/>
</dbReference>
<protein>
    <submittedName>
        <fullName evidence="3">Aminoacyl-tRNA hydrolase</fullName>
        <ecNumber evidence="3">3.1.1.29</ecNumber>
    </submittedName>
</protein>
<dbReference type="EC" id="3.1.1.29" evidence="3"/>
<dbReference type="GO" id="GO:0072344">
    <property type="term" value="P:rescue of stalled ribosome"/>
    <property type="evidence" value="ECO:0007669"/>
    <property type="project" value="TreeGrafter"/>
</dbReference>
<dbReference type="Gene3D" id="3.30.160.20">
    <property type="match status" value="1"/>
</dbReference>
<dbReference type="NCBIfam" id="NF006718">
    <property type="entry name" value="PRK09256.1"/>
    <property type="match status" value="1"/>
</dbReference>
<organism evidence="3 4">
    <name type="scientific">Saccharopolyspora rhizosphaerae</name>
    <dbReference type="NCBI Taxonomy" id="2492662"/>
    <lineage>
        <taxon>Bacteria</taxon>
        <taxon>Bacillati</taxon>
        <taxon>Actinomycetota</taxon>
        <taxon>Actinomycetes</taxon>
        <taxon>Pseudonocardiales</taxon>
        <taxon>Pseudonocardiaceae</taxon>
        <taxon>Saccharopolyspora</taxon>
    </lineage>
</organism>
<feature type="region of interest" description="Disordered" evidence="1">
    <location>
        <begin position="97"/>
        <end position="144"/>
    </location>
</feature>
<evidence type="ECO:0000313" key="4">
    <source>
        <dbReference type="Proteomes" id="UP000274515"/>
    </source>
</evidence>
<keyword evidence="4" id="KW-1185">Reference proteome</keyword>
<dbReference type="Proteomes" id="UP000274515">
    <property type="component" value="Unassembled WGS sequence"/>
</dbReference>
<dbReference type="OrthoDB" id="9815709at2"/>
<name>A0A426JHN6_9PSEU</name>
<dbReference type="InterPro" id="IPR000352">
    <property type="entry name" value="Pep_chain_release_fac_I"/>
</dbReference>
<dbReference type="GO" id="GO:0004045">
    <property type="term" value="F:peptidyl-tRNA hydrolase activity"/>
    <property type="evidence" value="ECO:0007669"/>
    <property type="project" value="UniProtKB-EC"/>
</dbReference>
<accession>A0A426JHN6</accession>
<gene>
    <name evidence="3" type="ORF">EIL87_23485</name>
</gene>
<dbReference type="RefSeq" id="WP_125092765.1">
    <property type="nucleotide sequence ID" value="NZ_RSAA01000035.1"/>
</dbReference>
<keyword evidence="3" id="KW-0378">Hydrolase</keyword>
<dbReference type="EMBL" id="RSAA01000035">
    <property type="protein sequence ID" value="RRO12669.1"/>
    <property type="molecule type" value="Genomic_DNA"/>
</dbReference>
<dbReference type="PANTHER" id="PTHR47814:SF1">
    <property type="entry name" value="PEPTIDYL-TRNA HYDROLASE ARFB"/>
    <property type="match status" value="1"/>
</dbReference>
<dbReference type="SUPFAM" id="SSF110916">
    <property type="entry name" value="Peptidyl-tRNA hydrolase domain-like"/>
    <property type="match status" value="1"/>
</dbReference>
<feature type="compositionally biased region" description="Basic residues" evidence="1">
    <location>
        <begin position="110"/>
        <end position="137"/>
    </location>
</feature>